<feature type="region of interest" description="Disordered" evidence="1">
    <location>
        <begin position="1"/>
        <end position="48"/>
    </location>
</feature>
<reference evidence="2" key="1">
    <citation type="submission" date="2021-01" db="UniProtKB">
        <authorList>
            <consortium name="EnsemblMetazoa"/>
        </authorList>
    </citation>
    <scope>IDENTIFICATION</scope>
</reference>
<dbReference type="OrthoDB" id="7697490at2759"/>
<keyword evidence="3" id="KW-1185">Reference proteome</keyword>
<dbReference type="AlphaFoldDB" id="A0A7M7Q9N3"/>
<dbReference type="GeneID" id="116417050"/>
<dbReference type="RefSeq" id="XP_031783998.1">
    <property type="nucleotide sequence ID" value="XM_031928138.1"/>
</dbReference>
<feature type="compositionally biased region" description="Polar residues" evidence="1">
    <location>
        <begin position="31"/>
        <end position="48"/>
    </location>
</feature>
<evidence type="ECO:0000256" key="1">
    <source>
        <dbReference type="SAM" id="MobiDB-lite"/>
    </source>
</evidence>
<evidence type="ECO:0000313" key="3">
    <source>
        <dbReference type="Proteomes" id="UP000002358"/>
    </source>
</evidence>
<proteinExistence type="predicted"/>
<name>A0A7M7Q9N3_NASVI</name>
<accession>A0A7M7Q9N3</accession>
<dbReference type="EnsemblMetazoa" id="XM_031928138">
    <property type="protein sequence ID" value="XP_031783998"/>
    <property type="gene ID" value="LOC116417050"/>
</dbReference>
<dbReference type="KEGG" id="nvi:116417050"/>
<protein>
    <submittedName>
        <fullName evidence="2">Uncharacterized protein</fullName>
    </submittedName>
</protein>
<dbReference type="InParanoid" id="A0A7M7Q9N3"/>
<dbReference type="Proteomes" id="UP000002358">
    <property type="component" value="Unassembled WGS sequence"/>
</dbReference>
<organism evidence="2 3">
    <name type="scientific">Nasonia vitripennis</name>
    <name type="common">Parasitic wasp</name>
    <dbReference type="NCBI Taxonomy" id="7425"/>
    <lineage>
        <taxon>Eukaryota</taxon>
        <taxon>Metazoa</taxon>
        <taxon>Ecdysozoa</taxon>
        <taxon>Arthropoda</taxon>
        <taxon>Hexapoda</taxon>
        <taxon>Insecta</taxon>
        <taxon>Pterygota</taxon>
        <taxon>Neoptera</taxon>
        <taxon>Endopterygota</taxon>
        <taxon>Hymenoptera</taxon>
        <taxon>Apocrita</taxon>
        <taxon>Proctotrupomorpha</taxon>
        <taxon>Chalcidoidea</taxon>
        <taxon>Pteromalidae</taxon>
        <taxon>Pteromalinae</taxon>
        <taxon>Nasonia</taxon>
    </lineage>
</organism>
<sequence>MSGNKRKSYLSDSNKQVTKYAKGQMRKSLQMKESLQSTNKNEVPSTDVNVEFTNDNGPEYLQQFENGEIDNNSEMINHISMLFQEVKARVDVDYDKFEEWYSSDDEITELLTTEVTLSITIINLTKNDEFFKPVALNAIVSSAELLLMIFKYSMKNHLSRTGISNLLKLTNCMFGKTVLPESRYKIDQLCKPANDIELHSVCYSCSNYIGTFKEFNTCVFCSNCNTEVDLSHPSNPCYFAIIHPSEAICEYLEMHENYYFPVVNERRHQKDCIEDIYDGKLYRQFVKNLSAVDRYAYATVIFITDGAPVFKSFSFSIWPIYIILNELPQQERLNSAITVGLWFRRSKPEMTIF</sequence>
<evidence type="ECO:0000313" key="2">
    <source>
        <dbReference type="EnsemblMetazoa" id="XP_031783998"/>
    </source>
</evidence>